<dbReference type="AlphaFoldDB" id="A0A0F9MLB7"/>
<gene>
    <name evidence="1" type="ORF">LCGC14_1445430</name>
</gene>
<dbReference type="EMBL" id="LAZR01009903">
    <property type="protein sequence ID" value="KKM69967.1"/>
    <property type="molecule type" value="Genomic_DNA"/>
</dbReference>
<protein>
    <submittedName>
        <fullName evidence="1">Uncharacterized protein</fullName>
    </submittedName>
</protein>
<sequence length="134" mass="16328">LFPDFVKYYKKYCVQAESIFFITGRKKSEFGRLTSKHLHPLVDIKKFNIIYYPESKSHKIRKYLNWKAKIIKAIIKNTINKKQFNISPMEDYNFIIFDDMNEYFLKISKFEEKWNIQMDLTMIENENSCNQFLQ</sequence>
<accession>A0A0F9MLB7</accession>
<comment type="caution">
    <text evidence="1">The sequence shown here is derived from an EMBL/GenBank/DDBJ whole genome shotgun (WGS) entry which is preliminary data.</text>
</comment>
<name>A0A0F9MLB7_9ZZZZ</name>
<reference evidence="1" key="1">
    <citation type="journal article" date="2015" name="Nature">
        <title>Complex archaea that bridge the gap between prokaryotes and eukaryotes.</title>
        <authorList>
            <person name="Spang A."/>
            <person name="Saw J.H."/>
            <person name="Jorgensen S.L."/>
            <person name="Zaremba-Niedzwiedzka K."/>
            <person name="Martijn J."/>
            <person name="Lind A.E."/>
            <person name="van Eijk R."/>
            <person name="Schleper C."/>
            <person name="Guy L."/>
            <person name="Ettema T.J."/>
        </authorList>
    </citation>
    <scope>NUCLEOTIDE SEQUENCE</scope>
</reference>
<feature type="non-terminal residue" evidence="1">
    <location>
        <position position="1"/>
    </location>
</feature>
<organism evidence="1">
    <name type="scientific">marine sediment metagenome</name>
    <dbReference type="NCBI Taxonomy" id="412755"/>
    <lineage>
        <taxon>unclassified sequences</taxon>
        <taxon>metagenomes</taxon>
        <taxon>ecological metagenomes</taxon>
    </lineage>
</organism>
<proteinExistence type="predicted"/>
<evidence type="ECO:0000313" key="1">
    <source>
        <dbReference type="EMBL" id="KKM69967.1"/>
    </source>
</evidence>